<feature type="repeat" description="TPR" evidence="3">
    <location>
        <begin position="226"/>
        <end position="259"/>
    </location>
</feature>
<proteinExistence type="predicted"/>
<feature type="repeat" description="TPR" evidence="3">
    <location>
        <begin position="260"/>
        <end position="293"/>
    </location>
</feature>
<dbReference type="KEGG" id="lcre:Pla8534_56390"/>
<dbReference type="InterPro" id="IPR019734">
    <property type="entry name" value="TPR_rpt"/>
</dbReference>
<keyword evidence="5" id="KW-0812">Transmembrane</keyword>
<feature type="repeat" description="TPR" evidence="3">
    <location>
        <begin position="192"/>
        <end position="225"/>
    </location>
</feature>
<feature type="region of interest" description="Disordered" evidence="4">
    <location>
        <begin position="1"/>
        <end position="40"/>
    </location>
</feature>
<dbReference type="OrthoDB" id="229305at2"/>
<dbReference type="PANTHER" id="PTHR44858">
    <property type="entry name" value="TETRATRICOPEPTIDE REPEAT PROTEIN 6"/>
    <property type="match status" value="1"/>
</dbReference>
<feature type="compositionally biased region" description="Basic residues" evidence="4">
    <location>
        <begin position="1"/>
        <end position="12"/>
    </location>
</feature>
<evidence type="ECO:0000256" key="4">
    <source>
        <dbReference type="SAM" id="MobiDB-lite"/>
    </source>
</evidence>
<dbReference type="SUPFAM" id="SSF48452">
    <property type="entry name" value="TPR-like"/>
    <property type="match status" value="2"/>
</dbReference>
<sequence>MLKSKCKAHRVVRGPLNSGAKDTPPRDKPNGRNSAVSGLQPRVLPRQKVGPSMKILWILAMTCLIGTVTVLPVSAAEEDEQVAGLVAVHTPQTLIDKNMPVAEVGPGEVLSVLAQREEFLWVETAAQKRGWILKNAVVNLADADVVFDTLIKQEPTNWAFYGGRALVWEARGDAEKALADYDKAIELGLKDPLAYVSRGMFYAAAGKLDEALKDYDQAIELGLKNEQVYSNRAAAYMAKRDFEKAMRDYDAVVAMKPEDPAAYYQRAAAAKIAGDYEAAIKDFGLAIRLQPNHTPALNGRGYMYFMTGKSREAIADFDKVIQLNPQDALAYNNRGFNYQQLGEFKKALADYAKTNELAPSYSLAHQNRAWLLATCPDEKIRDGKQALESGENACRISEYRSPYDVKSLAAAYAEIGDFENAVKWQTKVVTLLNDEDSRQIEREILKMYADKKPYRLKKAD</sequence>
<dbReference type="PROSITE" id="PS50293">
    <property type="entry name" value="TPR_REGION"/>
    <property type="match status" value="1"/>
</dbReference>
<dbReference type="InterPro" id="IPR011990">
    <property type="entry name" value="TPR-like_helical_dom_sf"/>
</dbReference>
<gene>
    <name evidence="6" type="primary">yrrB_5</name>
    <name evidence="6" type="ORF">Pla8534_56390</name>
</gene>
<feature type="repeat" description="TPR" evidence="3">
    <location>
        <begin position="328"/>
        <end position="361"/>
    </location>
</feature>
<keyword evidence="5" id="KW-1133">Transmembrane helix</keyword>
<accession>A0A518E134</accession>
<dbReference type="Gene3D" id="1.25.40.10">
    <property type="entry name" value="Tetratricopeptide repeat domain"/>
    <property type="match status" value="3"/>
</dbReference>
<evidence type="ECO:0000313" key="6">
    <source>
        <dbReference type="EMBL" id="QDU97783.1"/>
    </source>
</evidence>
<evidence type="ECO:0000256" key="1">
    <source>
        <dbReference type="ARBA" id="ARBA00022737"/>
    </source>
</evidence>
<keyword evidence="5" id="KW-0472">Membrane</keyword>
<dbReference type="Pfam" id="PF13371">
    <property type="entry name" value="TPR_9"/>
    <property type="match status" value="1"/>
</dbReference>
<keyword evidence="2 3" id="KW-0802">TPR repeat</keyword>
<dbReference type="EMBL" id="CP036433">
    <property type="protein sequence ID" value="QDU97783.1"/>
    <property type="molecule type" value="Genomic_DNA"/>
</dbReference>
<feature type="transmembrane region" description="Helical" evidence="5">
    <location>
        <begin position="55"/>
        <end position="75"/>
    </location>
</feature>
<protein>
    <submittedName>
        <fullName evidence="6">TPR repeat-containing protein YrrB</fullName>
    </submittedName>
</protein>
<evidence type="ECO:0000313" key="7">
    <source>
        <dbReference type="Proteomes" id="UP000317648"/>
    </source>
</evidence>
<dbReference type="Pfam" id="PF13432">
    <property type="entry name" value="TPR_16"/>
    <property type="match status" value="1"/>
</dbReference>
<dbReference type="PANTHER" id="PTHR44858:SF1">
    <property type="entry name" value="UDP-N-ACETYLGLUCOSAMINE--PEPTIDE N-ACETYLGLUCOSAMINYLTRANSFERASE SPINDLY-RELATED"/>
    <property type="match status" value="1"/>
</dbReference>
<dbReference type="PROSITE" id="PS50005">
    <property type="entry name" value="TPR"/>
    <property type="match status" value="5"/>
</dbReference>
<name>A0A518E134_9BACT</name>
<dbReference type="AlphaFoldDB" id="A0A518E134"/>
<keyword evidence="7" id="KW-1185">Reference proteome</keyword>
<evidence type="ECO:0000256" key="5">
    <source>
        <dbReference type="SAM" id="Phobius"/>
    </source>
</evidence>
<reference evidence="6 7" key="1">
    <citation type="submission" date="2019-02" db="EMBL/GenBank/DDBJ databases">
        <title>Deep-cultivation of Planctomycetes and their phenomic and genomic characterization uncovers novel biology.</title>
        <authorList>
            <person name="Wiegand S."/>
            <person name="Jogler M."/>
            <person name="Boedeker C."/>
            <person name="Pinto D."/>
            <person name="Vollmers J."/>
            <person name="Rivas-Marin E."/>
            <person name="Kohn T."/>
            <person name="Peeters S.H."/>
            <person name="Heuer A."/>
            <person name="Rast P."/>
            <person name="Oberbeckmann S."/>
            <person name="Bunk B."/>
            <person name="Jeske O."/>
            <person name="Meyerdierks A."/>
            <person name="Storesund J.E."/>
            <person name="Kallscheuer N."/>
            <person name="Luecker S."/>
            <person name="Lage O.M."/>
            <person name="Pohl T."/>
            <person name="Merkel B.J."/>
            <person name="Hornburger P."/>
            <person name="Mueller R.-W."/>
            <person name="Bruemmer F."/>
            <person name="Labrenz M."/>
            <person name="Spormann A.M."/>
            <person name="Op den Camp H."/>
            <person name="Overmann J."/>
            <person name="Amann R."/>
            <person name="Jetten M.S.M."/>
            <person name="Mascher T."/>
            <person name="Medema M.H."/>
            <person name="Devos D.P."/>
            <person name="Kaster A.-K."/>
            <person name="Ovreas L."/>
            <person name="Rohde M."/>
            <person name="Galperin M.Y."/>
            <person name="Jogler C."/>
        </authorList>
    </citation>
    <scope>NUCLEOTIDE SEQUENCE [LARGE SCALE GENOMIC DNA]</scope>
    <source>
        <strain evidence="6 7">Pla85_3_4</strain>
    </source>
</reference>
<dbReference type="SMART" id="SM00028">
    <property type="entry name" value="TPR"/>
    <property type="match status" value="7"/>
</dbReference>
<organism evidence="6 7">
    <name type="scientific">Lignipirellula cremea</name>
    <dbReference type="NCBI Taxonomy" id="2528010"/>
    <lineage>
        <taxon>Bacteria</taxon>
        <taxon>Pseudomonadati</taxon>
        <taxon>Planctomycetota</taxon>
        <taxon>Planctomycetia</taxon>
        <taxon>Pirellulales</taxon>
        <taxon>Pirellulaceae</taxon>
        <taxon>Lignipirellula</taxon>
    </lineage>
</organism>
<keyword evidence="1" id="KW-0677">Repeat</keyword>
<dbReference type="InterPro" id="IPR050498">
    <property type="entry name" value="Ycf3"/>
</dbReference>
<dbReference type="Proteomes" id="UP000317648">
    <property type="component" value="Chromosome"/>
</dbReference>
<feature type="repeat" description="TPR" evidence="3">
    <location>
        <begin position="294"/>
        <end position="327"/>
    </location>
</feature>
<evidence type="ECO:0000256" key="3">
    <source>
        <dbReference type="PROSITE-ProRule" id="PRU00339"/>
    </source>
</evidence>
<dbReference type="Pfam" id="PF13414">
    <property type="entry name" value="TPR_11"/>
    <property type="match status" value="1"/>
</dbReference>
<evidence type="ECO:0000256" key="2">
    <source>
        <dbReference type="ARBA" id="ARBA00022803"/>
    </source>
</evidence>